<dbReference type="EMBL" id="AWXZ01000019">
    <property type="protein sequence ID" value="ESR25586.1"/>
    <property type="molecule type" value="Genomic_DNA"/>
</dbReference>
<evidence type="ECO:0000256" key="3">
    <source>
        <dbReference type="ARBA" id="ARBA00023125"/>
    </source>
</evidence>
<dbReference type="OrthoDB" id="7840053at2"/>
<evidence type="ECO:0000256" key="5">
    <source>
        <dbReference type="SAM" id="MobiDB-lite"/>
    </source>
</evidence>
<dbReference type="InterPro" id="IPR036390">
    <property type="entry name" value="WH_DNA-bd_sf"/>
</dbReference>
<sequence length="425" mass="46330">MRPADAASLRDTRPTTAERGEAAGPNLRHLRAFCRVAELRSINRAADEIHLSQPAISQAIVRLEEEFGANLFTRSATGMTPTRMGGILRTRVERGFRRLGDAASAGDPPGAQARDPSLLFRASQLCVLIEIGRSGSLEACARTLGITEKSVGRNLRNLEERVGRPLVARDGSVLRLTQLGEIISRAAKLFFRELELAREEMAAERGVSEGRLVVGALPLARSFIVPKAMVEIAQRFPHVRLQLVEAPYPALVAGVRDGDIDVLVGALRQPVEAEDVRQHVLFSEELCVVARSDHPCLRREVSGLHDLLAYPWIAPRSGSPARREFDSLVATSPSHPTVLLEAASHIAVRSILLESDCLALISRHQIRYEEAHGQLAVVPVDLGQSPRDIGYTVHASWQPTPLQRAFLSELERTAAISLETAAAGS</sequence>
<evidence type="ECO:0000256" key="2">
    <source>
        <dbReference type="ARBA" id="ARBA00023015"/>
    </source>
</evidence>
<evidence type="ECO:0000259" key="6">
    <source>
        <dbReference type="PROSITE" id="PS50931"/>
    </source>
</evidence>
<dbReference type="GO" id="GO:0000976">
    <property type="term" value="F:transcription cis-regulatory region binding"/>
    <property type="evidence" value="ECO:0007669"/>
    <property type="project" value="TreeGrafter"/>
</dbReference>
<dbReference type="SUPFAM" id="SSF53850">
    <property type="entry name" value="Periplasmic binding protein-like II"/>
    <property type="match status" value="1"/>
</dbReference>
<dbReference type="AlphaFoldDB" id="V4RHI7"/>
<feature type="compositionally biased region" description="Basic and acidic residues" evidence="5">
    <location>
        <begin position="8"/>
        <end position="21"/>
    </location>
</feature>
<keyword evidence="4" id="KW-0804">Transcription</keyword>
<dbReference type="eggNOG" id="COG0583">
    <property type="taxonomic scope" value="Bacteria"/>
</dbReference>
<dbReference type="PANTHER" id="PTHR30126">
    <property type="entry name" value="HTH-TYPE TRANSCRIPTIONAL REGULATOR"/>
    <property type="match status" value="1"/>
</dbReference>
<dbReference type="Gene3D" id="1.10.10.10">
    <property type="entry name" value="Winged helix-like DNA-binding domain superfamily/Winged helix DNA-binding domain"/>
    <property type="match status" value="2"/>
</dbReference>
<feature type="region of interest" description="Disordered" evidence="5">
    <location>
        <begin position="1"/>
        <end position="24"/>
    </location>
</feature>
<dbReference type="GO" id="GO:0003700">
    <property type="term" value="F:DNA-binding transcription factor activity"/>
    <property type="evidence" value="ECO:0007669"/>
    <property type="project" value="InterPro"/>
</dbReference>
<protein>
    <submittedName>
        <fullName evidence="7">Putative LysR family transcriptional regulatory protein</fullName>
    </submittedName>
</protein>
<dbReference type="Gene3D" id="3.40.190.10">
    <property type="entry name" value="Periplasmic binding protein-like II"/>
    <property type="match status" value="2"/>
</dbReference>
<dbReference type="SUPFAM" id="SSF46785">
    <property type="entry name" value="Winged helix' DNA-binding domain"/>
    <property type="match status" value="2"/>
</dbReference>
<evidence type="ECO:0000256" key="1">
    <source>
        <dbReference type="ARBA" id="ARBA00009437"/>
    </source>
</evidence>
<feature type="domain" description="HTH lysR-type" evidence="6">
    <location>
        <begin position="120"/>
        <end position="177"/>
    </location>
</feature>
<dbReference type="Proteomes" id="UP000017819">
    <property type="component" value="Unassembled WGS sequence"/>
</dbReference>
<reference evidence="7 8" key="1">
    <citation type="journal article" date="2014" name="Genome Announc.">
        <title>Draft Genome Sequence of Lutibaculum baratangense Strain AMV1T, Isolated from a Mud Volcano in Andamans, India.</title>
        <authorList>
            <person name="Singh A."/>
            <person name="Sreenivas A."/>
            <person name="Sathyanarayana Reddy G."/>
            <person name="Pinnaka A.K."/>
            <person name="Shivaji S."/>
        </authorList>
    </citation>
    <scope>NUCLEOTIDE SEQUENCE [LARGE SCALE GENOMIC DNA]</scope>
    <source>
        <strain evidence="7 8">AMV1</strain>
    </source>
</reference>
<dbReference type="RefSeq" id="WP_023431840.1">
    <property type="nucleotide sequence ID" value="NZ_AWXZ01000019.1"/>
</dbReference>
<keyword evidence="2" id="KW-0805">Transcription regulation</keyword>
<evidence type="ECO:0000313" key="8">
    <source>
        <dbReference type="Proteomes" id="UP000017819"/>
    </source>
</evidence>
<dbReference type="PANTHER" id="PTHR30126:SF98">
    <property type="entry name" value="HTH-TYPE TRANSCRIPTIONAL ACTIVATOR BAUR"/>
    <property type="match status" value="1"/>
</dbReference>
<dbReference type="InterPro" id="IPR000847">
    <property type="entry name" value="LysR_HTH_N"/>
</dbReference>
<comment type="similarity">
    <text evidence="1">Belongs to the LysR transcriptional regulatory family.</text>
</comment>
<dbReference type="FunFam" id="1.10.10.10:FF:000001">
    <property type="entry name" value="LysR family transcriptional regulator"/>
    <property type="match status" value="1"/>
</dbReference>
<comment type="caution">
    <text evidence="7">The sequence shown here is derived from an EMBL/GenBank/DDBJ whole genome shotgun (WGS) entry which is preliminary data.</text>
</comment>
<evidence type="ECO:0000313" key="7">
    <source>
        <dbReference type="EMBL" id="ESR25586.1"/>
    </source>
</evidence>
<name>V4RHI7_9HYPH</name>
<keyword evidence="8" id="KW-1185">Reference proteome</keyword>
<dbReference type="Pfam" id="PF03466">
    <property type="entry name" value="LysR_substrate"/>
    <property type="match status" value="1"/>
</dbReference>
<accession>V4RHI7</accession>
<dbReference type="PROSITE" id="PS50931">
    <property type="entry name" value="HTH_LYSR"/>
    <property type="match status" value="2"/>
</dbReference>
<dbReference type="STRING" id="631454.N177_1698"/>
<evidence type="ECO:0000256" key="4">
    <source>
        <dbReference type="ARBA" id="ARBA00023163"/>
    </source>
</evidence>
<dbReference type="PRINTS" id="PR00039">
    <property type="entry name" value="HTHLYSR"/>
</dbReference>
<gene>
    <name evidence="7" type="ORF">N177_1698</name>
</gene>
<dbReference type="InterPro" id="IPR036388">
    <property type="entry name" value="WH-like_DNA-bd_sf"/>
</dbReference>
<feature type="domain" description="HTH lysR-type" evidence="6">
    <location>
        <begin position="25"/>
        <end position="82"/>
    </location>
</feature>
<dbReference type="Pfam" id="PF00126">
    <property type="entry name" value="HTH_1"/>
    <property type="match status" value="2"/>
</dbReference>
<proteinExistence type="inferred from homology"/>
<dbReference type="InterPro" id="IPR005119">
    <property type="entry name" value="LysR_subst-bd"/>
</dbReference>
<organism evidence="7 8">
    <name type="scientific">Lutibaculum baratangense AMV1</name>
    <dbReference type="NCBI Taxonomy" id="631454"/>
    <lineage>
        <taxon>Bacteria</taxon>
        <taxon>Pseudomonadati</taxon>
        <taxon>Pseudomonadota</taxon>
        <taxon>Alphaproteobacteria</taxon>
        <taxon>Hyphomicrobiales</taxon>
        <taxon>Tepidamorphaceae</taxon>
        <taxon>Lutibaculum</taxon>
    </lineage>
</organism>
<keyword evidence="3" id="KW-0238">DNA-binding</keyword>